<dbReference type="Gene3D" id="3.30.750.140">
    <property type="match status" value="1"/>
</dbReference>
<organism evidence="3 4">
    <name type="scientific">Enterobacter genomosp. S</name>
    <dbReference type="NCBI Taxonomy" id="2364151"/>
    <lineage>
        <taxon>Bacteria</taxon>
        <taxon>Pseudomonadati</taxon>
        <taxon>Pseudomonadota</taxon>
        <taxon>Gammaproteobacteria</taxon>
        <taxon>Enterobacterales</taxon>
        <taxon>Enterobacteriaceae</taxon>
        <taxon>Enterobacter</taxon>
        <taxon>Enterobacter cloacae complex</taxon>
        <taxon>Enterobacter cloacae complex clade S</taxon>
    </lineage>
</organism>
<feature type="region of interest" description="Disordered" evidence="1">
    <location>
        <begin position="56"/>
        <end position="81"/>
    </location>
</feature>
<evidence type="ECO:0000313" key="4">
    <source>
        <dbReference type="Proteomes" id="UP000076880"/>
    </source>
</evidence>
<evidence type="ECO:0000313" key="3">
    <source>
        <dbReference type="EMBL" id="KZR32276.1"/>
    </source>
</evidence>
<dbReference type="EMBL" id="LVVA01000018">
    <property type="protein sequence ID" value="KZR32276.1"/>
    <property type="molecule type" value="Genomic_DNA"/>
</dbReference>
<evidence type="ECO:0000256" key="1">
    <source>
        <dbReference type="SAM" id="MobiDB-lite"/>
    </source>
</evidence>
<keyword evidence="4" id="KW-1185">Reference proteome</keyword>
<feature type="region of interest" description="Disordered" evidence="1">
    <location>
        <begin position="203"/>
        <end position="237"/>
    </location>
</feature>
<reference evidence="4" key="1">
    <citation type="submission" date="2016-03" db="EMBL/GenBank/DDBJ databases">
        <title>WGS of SAMN04393274.</title>
        <authorList>
            <person name="Adams M."/>
            <person name="Sutton G."/>
            <person name="Nelson K."/>
            <person name="Thaden J."/>
            <person name="Fowler V."/>
            <person name="Mccorrison J."/>
            <person name="Sanka R."/>
            <person name="Brinkac L."/>
            <person name="Nierman W."/>
        </authorList>
    </citation>
    <scope>NUCLEOTIDE SEQUENCE [LARGE SCALE GENOMIC DNA]</scope>
    <source>
        <strain evidence="4">GN06232</strain>
    </source>
</reference>
<gene>
    <name evidence="3" type="ORF">A3466_01480</name>
</gene>
<dbReference type="CDD" id="cd17470">
    <property type="entry name" value="T3SS_Flik_C"/>
    <property type="match status" value="1"/>
</dbReference>
<dbReference type="Proteomes" id="UP000076880">
    <property type="component" value="Unassembled WGS sequence"/>
</dbReference>
<sequence length="370" mass="38415">MDILNLFQGTVIGSGLLMQAESTPLAVLDPEAGQPTADFNDALSNVIGTLLAGQGAPAPTMLPGEERPLLSEEDAPPSAESLLKDDARQQLLETLLMSGRAASPTFTDSPVGLAVSATPPALTLEVKPKSDAARALSVLHTSLASQSVPPASAPTQQPLTPLTQPAPRAAGVDAVPTATVAHVVSQPAAADLTQVMPVAMSTPASASPSPAPSVGAAVTSTPSLPATTLKMDPEPSRWSEQLQSALGERLQVQVKQQIQHATIRLDPPDMGKIDIAMQIDSGRVQVQINASHAEVYRALQQTSNELRQSLTEQNFVQVNVQVSSQSGGQQQGRGHSFNGQQDTIMAGAEIAAHSSAGDDARRDNSVLLTV</sequence>
<accession>A0ABR5YMQ0</accession>
<feature type="compositionally biased region" description="Low complexity" evidence="1">
    <location>
        <begin position="203"/>
        <end position="220"/>
    </location>
</feature>
<feature type="domain" description="Flagellar hook-length control protein-like C-terminal" evidence="2">
    <location>
        <begin position="248"/>
        <end position="331"/>
    </location>
</feature>
<dbReference type="InterPro" id="IPR052563">
    <property type="entry name" value="FliK"/>
</dbReference>
<dbReference type="RefSeq" id="WP_082830936.1">
    <property type="nucleotide sequence ID" value="NZ_LVVA01000018.1"/>
</dbReference>
<comment type="caution">
    <text evidence="3">The sequence shown here is derived from an EMBL/GenBank/DDBJ whole genome shotgun (WGS) entry which is preliminary data.</text>
</comment>
<dbReference type="InterPro" id="IPR021136">
    <property type="entry name" value="Flagellar_hook_control-like_C"/>
</dbReference>
<name>A0ABR5YMQ0_9ENTR</name>
<proteinExistence type="predicted"/>
<protein>
    <recommendedName>
        <fullName evidence="2">Flagellar hook-length control protein-like C-terminal domain-containing protein</fullName>
    </recommendedName>
</protein>
<dbReference type="Pfam" id="PF02120">
    <property type="entry name" value="Flg_hook"/>
    <property type="match status" value="1"/>
</dbReference>
<dbReference type="PANTHER" id="PTHR37533">
    <property type="entry name" value="FLAGELLAR HOOK-LENGTH CONTROL PROTEIN"/>
    <property type="match status" value="1"/>
</dbReference>
<dbReference type="InterPro" id="IPR038610">
    <property type="entry name" value="FliK-like_C_sf"/>
</dbReference>
<evidence type="ECO:0000259" key="2">
    <source>
        <dbReference type="Pfam" id="PF02120"/>
    </source>
</evidence>
<dbReference type="PANTHER" id="PTHR37533:SF2">
    <property type="entry name" value="FLAGELLAR HOOK-LENGTH CONTROL PROTEIN"/>
    <property type="match status" value="1"/>
</dbReference>